<accession>A0A914QW70</accession>
<reference evidence="2" key="1">
    <citation type="submission" date="2022-11" db="UniProtKB">
        <authorList>
            <consortium name="WormBaseParasite"/>
        </authorList>
    </citation>
    <scope>IDENTIFICATION</scope>
</reference>
<organism evidence="1 2">
    <name type="scientific">Panagrolaimus davidi</name>
    <dbReference type="NCBI Taxonomy" id="227884"/>
    <lineage>
        <taxon>Eukaryota</taxon>
        <taxon>Metazoa</taxon>
        <taxon>Ecdysozoa</taxon>
        <taxon>Nematoda</taxon>
        <taxon>Chromadorea</taxon>
        <taxon>Rhabditida</taxon>
        <taxon>Tylenchina</taxon>
        <taxon>Panagrolaimomorpha</taxon>
        <taxon>Panagrolaimoidea</taxon>
        <taxon>Panagrolaimidae</taxon>
        <taxon>Panagrolaimus</taxon>
    </lineage>
</organism>
<name>A0A914QW70_9BILA</name>
<evidence type="ECO:0000313" key="1">
    <source>
        <dbReference type="Proteomes" id="UP000887578"/>
    </source>
</evidence>
<evidence type="ECO:0000313" key="2">
    <source>
        <dbReference type="WBParaSite" id="PDA_v2.g6099.t1"/>
    </source>
</evidence>
<sequence length="193" mass="21365">MQAVHSGKEINEQQTLHCVEARKQINVQALSDKNRKEQTYSTSEPFVGRRRLEDIASPLKNGLDTEAIVAIQKTTLRRIEATTPILTTTKKDVTTENPKIETTKALTTKSKIPKKRRTTVAGTTLKSTTEATTISKPSTNTLKATKIPKALKAATLFLDVPENKSKTKTFSAFETTEAPVTKSLKAIKKPRIF</sequence>
<dbReference type="Proteomes" id="UP000887578">
    <property type="component" value="Unplaced"/>
</dbReference>
<protein>
    <submittedName>
        <fullName evidence="2">Uncharacterized protein</fullName>
    </submittedName>
</protein>
<proteinExistence type="predicted"/>
<dbReference type="AlphaFoldDB" id="A0A914QW70"/>
<dbReference type="WBParaSite" id="PDA_v2.g6099.t1">
    <property type="protein sequence ID" value="PDA_v2.g6099.t1"/>
    <property type="gene ID" value="PDA_v2.g6099"/>
</dbReference>
<keyword evidence="1" id="KW-1185">Reference proteome</keyword>